<dbReference type="EMBL" id="ANAH02000002">
    <property type="protein sequence ID" value="EPX64567.1"/>
    <property type="molecule type" value="Genomic_DNA"/>
</dbReference>
<keyword evidence="2" id="KW-1185">Reference proteome</keyword>
<dbReference type="Proteomes" id="UP000011682">
    <property type="component" value="Unassembled WGS sequence"/>
</dbReference>
<organism evidence="1 2">
    <name type="scientific">Cystobacter fuscus (strain ATCC 25194 / DSM 2262 / NBRC 100088 / M29)</name>
    <dbReference type="NCBI Taxonomy" id="1242864"/>
    <lineage>
        <taxon>Bacteria</taxon>
        <taxon>Pseudomonadati</taxon>
        <taxon>Myxococcota</taxon>
        <taxon>Myxococcia</taxon>
        <taxon>Myxococcales</taxon>
        <taxon>Cystobacterineae</taxon>
        <taxon>Archangiaceae</taxon>
        <taxon>Cystobacter</taxon>
    </lineage>
</organism>
<protein>
    <submittedName>
        <fullName evidence="1">Uncharacterized protein</fullName>
    </submittedName>
</protein>
<comment type="caution">
    <text evidence="1">The sequence shown here is derived from an EMBL/GenBank/DDBJ whole genome shotgun (WGS) entry which is preliminary data.</text>
</comment>
<name>S9PQ21_CYSF2</name>
<reference evidence="1" key="1">
    <citation type="submission" date="2013-05" db="EMBL/GenBank/DDBJ databases">
        <title>Genome assembly of Cystobacter fuscus DSM 2262.</title>
        <authorList>
            <person name="Sharma G."/>
            <person name="Khatri I."/>
            <person name="Kaur C."/>
            <person name="Mayilraj S."/>
            <person name="Subramanian S."/>
        </authorList>
    </citation>
    <scope>NUCLEOTIDE SEQUENCE [LARGE SCALE GENOMIC DNA]</scope>
    <source>
        <strain evidence="1">DSM 2262</strain>
    </source>
</reference>
<evidence type="ECO:0000313" key="2">
    <source>
        <dbReference type="Proteomes" id="UP000011682"/>
    </source>
</evidence>
<evidence type="ECO:0000313" key="1">
    <source>
        <dbReference type="EMBL" id="EPX64567.1"/>
    </source>
</evidence>
<gene>
    <name evidence="1" type="ORF">D187_003303</name>
</gene>
<dbReference type="AlphaFoldDB" id="S9PQ21"/>
<accession>S9PQ21</accession>
<sequence>MESAWRNALAAQLAFRGAVLDVSGSTRRLSGEFSRLAASTPGIAGRASGLFVRYVDHGVQQLRWLDAELAATTRLANAASEVKDPDMQLALLRLAGPRLEAAMLGSLLLAVWLDFLHLTDVALKQQFYSVERLFVDLDRV</sequence>
<proteinExistence type="predicted"/>